<evidence type="ECO:0000256" key="5">
    <source>
        <dbReference type="SAM" id="MobiDB-lite"/>
    </source>
</evidence>
<evidence type="ECO:0000256" key="2">
    <source>
        <dbReference type="ARBA" id="ARBA00022723"/>
    </source>
</evidence>
<evidence type="ECO:0000256" key="1">
    <source>
        <dbReference type="ARBA" id="ARBA00022617"/>
    </source>
</evidence>
<evidence type="ECO:0000259" key="7">
    <source>
        <dbReference type="PROSITE" id="PS51007"/>
    </source>
</evidence>
<dbReference type="Pfam" id="PF09086">
    <property type="entry name" value="DUF1924"/>
    <property type="match status" value="1"/>
</dbReference>
<comment type="caution">
    <text evidence="8">The sequence shown here is derived from an EMBL/GenBank/DDBJ whole genome shotgun (WGS) entry which is preliminary data.</text>
</comment>
<evidence type="ECO:0000256" key="3">
    <source>
        <dbReference type="ARBA" id="ARBA00023004"/>
    </source>
</evidence>
<reference evidence="9" key="1">
    <citation type="journal article" date="2022" name="ISME J.">
        <title>Genetic and phylogenetic analysis of dissimilatory iodate-reducing bacteria identifies potential niches across the world's oceans.</title>
        <authorList>
            <person name="Reyes-Umana V."/>
            <person name="Henning Z."/>
            <person name="Lee K."/>
            <person name="Barnum T.P."/>
            <person name="Coates J.D."/>
        </authorList>
    </citation>
    <scope>NUCLEOTIDE SEQUENCE [LARGE SCALE GENOMIC DNA]</scope>
    <source>
        <strain evidence="9">IR12</strain>
    </source>
</reference>
<evidence type="ECO:0000256" key="4">
    <source>
        <dbReference type="PROSITE-ProRule" id="PRU00433"/>
    </source>
</evidence>
<dbReference type="EMBL" id="JAEKFT010000021">
    <property type="protein sequence ID" value="MBT0962850.1"/>
    <property type="molecule type" value="Genomic_DNA"/>
</dbReference>
<dbReference type="SUPFAM" id="SSF46626">
    <property type="entry name" value="Cytochrome c"/>
    <property type="match status" value="1"/>
</dbReference>
<feature type="chain" id="PRO_5037635999" evidence="6">
    <location>
        <begin position="23"/>
        <end position="138"/>
    </location>
</feature>
<dbReference type="AlphaFoldDB" id="A0A944D9T4"/>
<keyword evidence="3 4" id="KW-0408">Iron</keyword>
<protein>
    <submittedName>
        <fullName evidence="8">DUF1924 domain-containing protein</fullName>
    </submittedName>
</protein>
<dbReference type="InterPro" id="IPR015170">
    <property type="entry name" value="DUF1924_SHP"/>
</dbReference>
<dbReference type="Proteomes" id="UP000694660">
    <property type="component" value="Unassembled WGS sequence"/>
</dbReference>
<name>A0A944D9T4_DENI1</name>
<accession>A0A944D9T4</accession>
<evidence type="ECO:0000313" key="8">
    <source>
        <dbReference type="EMBL" id="MBT0962850.1"/>
    </source>
</evidence>
<feature type="domain" description="Cytochrome c" evidence="7">
    <location>
        <begin position="46"/>
        <end position="138"/>
    </location>
</feature>
<organism evidence="8 9">
    <name type="scientific">Denitromonas iodatirespirans</name>
    <dbReference type="NCBI Taxonomy" id="2795389"/>
    <lineage>
        <taxon>Bacteria</taxon>
        <taxon>Pseudomonadati</taxon>
        <taxon>Pseudomonadota</taxon>
        <taxon>Betaproteobacteria</taxon>
        <taxon>Rhodocyclales</taxon>
        <taxon>Zoogloeaceae</taxon>
        <taxon>Denitromonas</taxon>
    </lineage>
</organism>
<keyword evidence="9" id="KW-1185">Reference proteome</keyword>
<feature type="region of interest" description="Disordered" evidence="5">
    <location>
        <begin position="55"/>
        <end position="84"/>
    </location>
</feature>
<sequence length="138" mass="14850">MMQRPLIVMFLAALAAMPAANAAPRDDILAGYAAQAKADDAAFGGFSATRGEALYRDRHGGGKPDTSSCTSCHGDKTRAAGRTPVGKAIDPVAVSVAPTRYTEPAKVEKWFRRNCREVLGRECTAREKGDWLAFMMTQ</sequence>
<keyword evidence="2 4" id="KW-0479">Metal-binding</keyword>
<feature type="signal peptide" evidence="6">
    <location>
        <begin position="1"/>
        <end position="22"/>
    </location>
</feature>
<keyword evidence="1 4" id="KW-0349">Heme</keyword>
<evidence type="ECO:0000313" key="9">
    <source>
        <dbReference type="Proteomes" id="UP000694660"/>
    </source>
</evidence>
<proteinExistence type="predicted"/>
<keyword evidence="6" id="KW-0732">Signal</keyword>
<dbReference type="GO" id="GO:0009055">
    <property type="term" value="F:electron transfer activity"/>
    <property type="evidence" value="ECO:0007669"/>
    <property type="project" value="InterPro"/>
</dbReference>
<dbReference type="GO" id="GO:0020037">
    <property type="term" value="F:heme binding"/>
    <property type="evidence" value="ECO:0007669"/>
    <property type="project" value="InterPro"/>
</dbReference>
<dbReference type="PROSITE" id="PS51007">
    <property type="entry name" value="CYTC"/>
    <property type="match status" value="1"/>
</dbReference>
<evidence type="ECO:0000256" key="6">
    <source>
        <dbReference type="SAM" id="SignalP"/>
    </source>
</evidence>
<dbReference type="InterPro" id="IPR036909">
    <property type="entry name" value="Cyt_c-like_dom_sf"/>
</dbReference>
<dbReference type="GO" id="GO:0046872">
    <property type="term" value="F:metal ion binding"/>
    <property type="evidence" value="ECO:0007669"/>
    <property type="project" value="UniProtKB-KW"/>
</dbReference>
<gene>
    <name evidence="8" type="ORF">I8J34_16835</name>
</gene>
<dbReference type="Gene3D" id="1.10.760.10">
    <property type="entry name" value="Cytochrome c-like domain"/>
    <property type="match status" value="1"/>
</dbReference>
<dbReference type="InterPro" id="IPR009056">
    <property type="entry name" value="Cyt_c-like_dom"/>
</dbReference>